<dbReference type="AlphaFoldDB" id="A0A395MC12"/>
<gene>
    <name evidence="2" type="ORF">FIE12Z_11131</name>
</gene>
<sequence>MEVRVYSESQEQSIPLSSQPEYKSQQTQGTSKSHYRRTTEVLEPMEITRLRQELLKTAIQNHPDQVNFLDSLESRLLDLYEQARAAEEFNKAIEVAKTAEVAFNGYHSRRCPWLSRLGDELGNRYQRSGSVDDLDRAVESAEEAIKFTIDFSPEYPGLLNTLVSRLRNRYNYTHSIADLHRAIDKMIATVQRTSRKNPDRDFYLISLADLLGTRFDRTRSKIDIVTAIRHARKVMKNTLPDHNDRAKRLSILGTLLLSRYEFTGSKADLDCAIKHACSSAEIAISEQAEYPAILGNFAGCLFRRYLHKGSLEDLSQAIEVLKTAVVNISPSDPWYPMLLYNFGLYHVERFKNTNANQDLDDSIALYKQGLNCVDIPPSIRVRLAHEAAEAFAADKRWKEASNILDDAVALLPSISTRLLGDLDKQMALADATGLATFAAAAALNAEKCAGHALELLELGRGVIASDILDTRTSIMGLEQEYPELASELESLRDELDSPPPIRVLAVEWETKAKERRELHRQFRSTCDKIRTLPGFKTFLLPPNLSELKAAASSGPIVVINTNKYRCDAFLVREDGVQVLHLQNLRHTDFEELGLMRERGEGPVDKIPRLCWAS</sequence>
<dbReference type="SUPFAM" id="SSF48452">
    <property type="entry name" value="TPR-like"/>
    <property type="match status" value="1"/>
</dbReference>
<feature type="compositionally biased region" description="Polar residues" evidence="1">
    <location>
        <begin position="7"/>
        <end position="32"/>
    </location>
</feature>
<evidence type="ECO:0000313" key="2">
    <source>
        <dbReference type="EMBL" id="RFN44639.1"/>
    </source>
</evidence>
<name>A0A395MC12_9HYPO</name>
<dbReference type="Gene3D" id="1.25.40.10">
    <property type="entry name" value="Tetratricopeptide repeat domain"/>
    <property type="match status" value="2"/>
</dbReference>
<organism evidence="2 3">
    <name type="scientific">Fusarium flagelliforme</name>
    <dbReference type="NCBI Taxonomy" id="2675880"/>
    <lineage>
        <taxon>Eukaryota</taxon>
        <taxon>Fungi</taxon>
        <taxon>Dikarya</taxon>
        <taxon>Ascomycota</taxon>
        <taxon>Pezizomycotina</taxon>
        <taxon>Sordariomycetes</taxon>
        <taxon>Hypocreomycetidae</taxon>
        <taxon>Hypocreales</taxon>
        <taxon>Nectriaceae</taxon>
        <taxon>Fusarium</taxon>
        <taxon>Fusarium incarnatum-equiseti species complex</taxon>
    </lineage>
</organism>
<dbReference type="EMBL" id="PXXK01000410">
    <property type="protein sequence ID" value="RFN44639.1"/>
    <property type="molecule type" value="Genomic_DNA"/>
</dbReference>
<accession>A0A395MC12</accession>
<protein>
    <submittedName>
        <fullName evidence="2">Tpr-like protein</fullName>
    </submittedName>
</protein>
<feature type="region of interest" description="Disordered" evidence="1">
    <location>
        <begin position="1"/>
        <end position="39"/>
    </location>
</feature>
<dbReference type="Proteomes" id="UP000265631">
    <property type="component" value="Unassembled WGS sequence"/>
</dbReference>
<proteinExistence type="predicted"/>
<evidence type="ECO:0000313" key="3">
    <source>
        <dbReference type="Proteomes" id="UP000265631"/>
    </source>
</evidence>
<keyword evidence="3" id="KW-1185">Reference proteome</keyword>
<evidence type="ECO:0000256" key="1">
    <source>
        <dbReference type="SAM" id="MobiDB-lite"/>
    </source>
</evidence>
<dbReference type="InterPro" id="IPR011990">
    <property type="entry name" value="TPR-like_helical_dom_sf"/>
</dbReference>
<comment type="caution">
    <text evidence="2">The sequence shown here is derived from an EMBL/GenBank/DDBJ whole genome shotgun (WGS) entry which is preliminary data.</text>
</comment>
<reference evidence="2 3" key="1">
    <citation type="journal article" date="2018" name="PLoS Pathog.">
        <title>Evolution of structural diversity of trichothecenes, a family of toxins produced by plant pathogenic and entomopathogenic fungi.</title>
        <authorList>
            <person name="Proctor R.H."/>
            <person name="McCormick S.P."/>
            <person name="Kim H.S."/>
            <person name="Cardoza R.E."/>
            <person name="Stanley A.M."/>
            <person name="Lindo L."/>
            <person name="Kelly A."/>
            <person name="Brown D.W."/>
            <person name="Lee T."/>
            <person name="Vaughan M.M."/>
            <person name="Alexander N.J."/>
            <person name="Busman M."/>
            <person name="Gutierrez S."/>
        </authorList>
    </citation>
    <scope>NUCLEOTIDE SEQUENCE [LARGE SCALE GENOMIC DNA]</scope>
    <source>
        <strain evidence="2 3">NRRL 13405</strain>
    </source>
</reference>
<dbReference type="STRING" id="2594813.A0A395MC12"/>